<feature type="compositionally biased region" description="Polar residues" evidence="1">
    <location>
        <begin position="116"/>
        <end position="127"/>
    </location>
</feature>
<dbReference type="PANTHER" id="PTHR46445">
    <property type="entry name" value="RNA POLYMERASE II DEGRADATION FACTOR-LIKE PROTEIN (DUF1296)"/>
    <property type="match status" value="1"/>
</dbReference>
<gene>
    <name evidence="2" type="ORF">GUJ93_ZPchr0010g8519</name>
</gene>
<dbReference type="EMBL" id="JAAALK010000082">
    <property type="protein sequence ID" value="KAG8086444.1"/>
    <property type="molecule type" value="Genomic_DNA"/>
</dbReference>
<reference evidence="2" key="1">
    <citation type="journal article" date="2021" name="bioRxiv">
        <title>Whole Genome Assembly and Annotation of Northern Wild Rice, Zizania palustris L., Supports a Whole Genome Duplication in the Zizania Genus.</title>
        <authorList>
            <person name="Haas M."/>
            <person name="Kono T."/>
            <person name="Macchietto M."/>
            <person name="Millas R."/>
            <person name="McGilp L."/>
            <person name="Shao M."/>
            <person name="Duquette J."/>
            <person name="Hirsch C.N."/>
            <person name="Kimball J."/>
        </authorList>
    </citation>
    <scope>NUCLEOTIDE SEQUENCE</scope>
    <source>
        <tissue evidence="2">Fresh leaf tissue</tissue>
    </source>
</reference>
<protein>
    <recommendedName>
        <fullName evidence="4">GBF-interacting protein 1 N-terminal domain-containing protein</fullName>
    </recommendedName>
</protein>
<accession>A0A8J6BFV1</accession>
<feature type="region of interest" description="Disordered" evidence="1">
    <location>
        <begin position="352"/>
        <end position="377"/>
    </location>
</feature>
<sequence>MASANYTQKQTVPSSSVNKNIVADGPSVPPQSSSGFQHGWSGTPGYAGQYPSLPSTVNQILKQSSSTVSLAEPDQGLQSAQESFHVKDHNHSAAVNKQTHEQTYDNDWLPQDEVPSGNQSSLPETSGDQTLYEASLESATLVAGVVNPYENSHVDENKSAAVTSVNASERYLEYHGGNSEYNDGLLLDSSTYLPQKNSSTEDEVEDSDVDEALATENFQGVSLHNEELVATKFADDNPAVIIPDHLQVTGTDCVSLSFGSFESGAFSGLLPPKSTDNNVDLPVMEETVPLDQIDSRDQDYYDSGAANSSGNDNLVGTMIGTNVENLDVPSVSQPDVLRQEVLDHSGLQYNLPSDSSAAYANTTQPSTMESSQGNTQAHTLSHLSNLLQANSLQNSLLGSNITPLRDLDFTLSPFLAAQSMAAKYNSAGSTTGPSISMQEALKAGVFANAQSTQNLPSTSMPTGPPLPQQLPVHPYSQPTLPLAPFANMIGYPYLAQNYPAYLPSATFQQAYSSNGPFHQSAAVPGAGMKYNMPQYKSNLSATSLQQQPSSMISGYGGFGSSSNLPGSFTLNQNACLSINKSWV</sequence>
<name>A0A8J6BFV1_ZIZPA</name>
<evidence type="ECO:0008006" key="4">
    <source>
        <dbReference type="Google" id="ProtNLM"/>
    </source>
</evidence>
<feature type="region of interest" description="Disordered" evidence="1">
    <location>
        <begin position="1"/>
        <end position="53"/>
    </location>
</feature>
<dbReference type="AlphaFoldDB" id="A0A8J6BFV1"/>
<feature type="region of interest" description="Disordered" evidence="1">
    <location>
        <begin position="107"/>
        <end position="127"/>
    </location>
</feature>
<comment type="caution">
    <text evidence="2">The sequence shown here is derived from an EMBL/GenBank/DDBJ whole genome shotgun (WGS) entry which is preliminary data.</text>
</comment>
<dbReference type="PANTHER" id="PTHR46445:SF3">
    <property type="entry name" value="RNA POLYMERASE II DEGRADATION FACTOR-LIKE PROTEIN (DUF1296)-RELATED"/>
    <property type="match status" value="1"/>
</dbReference>
<evidence type="ECO:0000256" key="1">
    <source>
        <dbReference type="SAM" id="MobiDB-lite"/>
    </source>
</evidence>
<proteinExistence type="predicted"/>
<dbReference type="Proteomes" id="UP000729402">
    <property type="component" value="Unassembled WGS sequence"/>
</dbReference>
<feature type="compositionally biased region" description="Polar residues" evidence="1">
    <location>
        <begin position="1"/>
        <end position="19"/>
    </location>
</feature>
<dbReference type="OrthoDB" id="762072at2759"/>
<evidence type="ECO:0000313" key="3">
    <source>
        <dbReference type="Proteomes" id="UP000729402"/>
    </source>
</evidence>
<evidence type="ECO:0000313" key="2">
    <source>
        <dbReference type="EMBL" id="KAG8086444.1"/>
    </source>
</evidence>
<organism evidence="2 3">
    <name type="scientific">Zizania palustris</name>
    <name type="common">Northern wild rice</name>
    <dbReference type="NCBI Taxonomy" id="103762"/>
    <lineage>
        <taxon>Eukaryota</taxon>
        <taxon>Viridiplantae</taxon>
        <taxon>Streptophyta</taxon>
        <taxon>Embryophyta</taxon>
        <taxon>Tracheophyta</taxon>
        <taxon>Spermatophyta</taxon>
        <taxon>Magnoliopsida</taxon>
        <taxon>Liliopsida</taxon>
        <taxon>Poales</taxon>
        <taxon>Poaceae</taxon>
        <taxon>BOP clade</taxon>
        <taxon>Oryzoideae</taxon>
        <taxon>Oryzeae</taxon>
        <taxon>Zizaniinae</taxon>
        <taxon>Zizania</taxon>
    </lineage>
</organism>
<keyword evidence="3" id="KW-1185">Reference proteome</keyword>
<reference evidence="2" key="2">
    <citation type="submission" date="2021-02" db="EMBL/GenBank/DDBJ databases">
        <authorList>
            <person name="Kimball J.A."/>
            <person name="Haas M.W."/>
            <person name="Macchietto M."/>
            <person name="Kono T."/>
            <person name="Duquette J."/>
            <person name="Shao M."/>
        </authorList>
    </citation>
    <scope>NUCLEOTIDE SEQUENCE</scope>
    <source>
        <tissue evidence="2">Fresh leaf tissue</tissue>
    </source>
</reference>